<dbReference type="Proteomes" id="UP000813215">
    <property type="component" value="Unassembled WGS sequence"/>
</dbReference>
<evidence type="ECO:0000313" key="2">
    <source>
        <dbReference type="Proteomes" id="UP000813215"/>
    </source>
</evidence>
<dbReference type="AlphaFoldDB" id="A0A9E3H486"/>
<sequence>MATLSPRRNRDFSHSWQSRGVPVALGFVTIPSGPESSKIRRLMETRGDRTTDLRQAQFSENPRLADVPRHFQCHLATNLEGRSPDLDFSP</sequence>
<name>A0A9E3H486_9NOST</name>
<reference evidence="1" key="1">
    <citation type="submission" date="2021-05" db="EMBL/GenBank/DDBJ databases">
        <authorList>
            <person name="Pietrasiak N."/>
            <person name="Ward R."/>
            <person name="Stajich J.E."/>
            <person name="Kurbessoian T."/>
        </authorList>
    </citation>
    <scope>NUCLEOTIDE SEQUENCE</scope>
    <source>
        <strain evidence="1">HA4357-MV3</strain>
    </source>
</reference>
<dbReference type="EMBL" id="JAHHHW010000011">
    <property type="protein sequence ID" value="MBW4430411.1"/>
    <property type="molecule type" value="Genomic_DNA"/>
</dbReference>
<proteinExistence type="predicted"/>
<reference evidence="1" key="2">
    <citation type="journal article" date="2022" name="Microbiol. Resour. Announc.">
        <title>Metagenome Sequencing to Explore Phylogenomics of Terrestrial Cyanobacteria.</title>
        <authorList>
            <person name="Ward R.D."/>
            <person name="Stajich J.E."/>
            <person name="Johansen J.R."/>
            <person name="Huntemann M."/>
            <person name="Clum A."/>
            <person name="Foster B."/>
            <person name="Foster B."/>
            <person name="Roux S."/>
            <person name="Palaniappan K."/>
            <person name="Varghese N."/>
            <person name="Mukherjee S."/>
            <person name="Reddy T.B.K."/>
            <person name="Daum C."/>
            <person name="Copeland A."/>
            <person name="Chen I.A."/>
            <person name="Ivanova N.N."/>
            <person name="Kyrpides N.C."/>
            <person name="Shapiro N."/>
            <person name="Eloe-Fadrosh E.A."/>
            <person name="Pietrasiak N."/>
        </authorList>
    </citation>
    <scope>NUCLEOTIDE SEQUENCE</scope>
    <source>
        <strain evidence="1">HA4357-MV3</strain>
    </source>
</reference>
<evidence type="ECO:0000313" key="1">
    <source>
        <dbReference type="EMBL" id="MBW4430411.1"/>
    </source>
</evidence>
<gene>
    <name evidence="1" type="ORF">KME28_01215</name>
</gene>
<protein>
    <submittedName>
        <fullName evidence="1">Uncharacterized protein</fullName>
    </submittedName>
</protein>
<accession>A0A9E3H486</accession>
<comment type="caution">
    <text evidence="1">The sequence shown here is derived from an EMBL/GenBank/DDBJ whole genome shotgun (WGS) entry which is preliminary data.</text>
</comment>
<organism evidence="1 2">
    <name type="scientific">Pelatocladus maniniholoensis HA4357-MV3</name>
    <dbReference type="NCBI Taxonomy" id="1117104"/>
    <lineage>
        <taxon>Bacteria</taxon>
        <taxon>Bacillati</taxon>
        <taxon>Cyanobacteriota</taxon>
        <taxon>Cyanophyceae</taxon>
        <taxon>Nostocales</taxon>
        <taxon>Nostocaceae</taxon>
        <taxon>Pelatocladus</taxon>
    </lineage>
</organism>